<evidence type="ECO:0000256" key="2">
    <source>
        <dbReference type="ARBA" id="ARBA00005530"/>
    </source>
</evidence>
<reference evidence="13" key="1">
    <citation type="thesis" date="2021" institute="BYU ScholarsArchive" country="Provo, UT, USA">
        <title>Applications of and Algorithms for Genome Assembly and Genomic Analyses with an Emphasis on Marine Teleosts.</title>
        <authorList>
            <person name="Pickett B.D."/>
        </authorList>
    </citation>
    <scope>NUCLEOTIDE SEQUENCE</scope>
    <source>
        <strain evidence="13">HI-2016</strain>
    </source>
</reference>
<proteinExistence type="inferred from homology"/>
<evidence type="ECO:0000256" key="4">
    <source>
        <dbReference type="ARBA" id="ARBA00022692"/>
    </source>
</evidence>
<keyword evidence="6" id="KW-1133">Transmembrane helix</keyword>
<keyword evidence="3 11" id="KW-0808">Transferase</keyword>
<dbReference type="GO" id="GO:0006044">
    <property type="term" value="P:N-acetylglucosamine metabolic process"/>
    <property type="evidence" value="ECO:0007669"/>
    <property type="project" value="TreeGrafter"/>
</dbReference>
<dbReference type="EMBL" id="JAFBMS010000127">
    <property type="protein sequence ID" value="KAG9335189.1"/>
    <property type="molecule type" value="Genomic_DNA"/>
</dbReference>
<dbReference type="PANTHER" id="PTHR10704">
    <property type="entry name" value="CARBOHYDRATE SULFOTRANSFERASE"/>
    <property type="match status" value="1"/>
</dbReference>
<keyword evidence="8" id="KW-0472">Membrane</keyword>
<evidence type="ECO:0000256" key="5">
    <source>
        <dbReference type="ARBA" id="ARBA00022968"/>
    </source>
</evidence>
<evidence type="ECO:0000256" key="9">
    <source>
        <dbReference type="ARBA" id="ARBA00023180"/>
    </source>
</evidence>
<evidence type="ECO:0000313" key="14">
    <source>
        <dbReference type="Proteomes" id="UP000824540"/>
    </source>
</evidence>
<evidence type="ECO:0000256" key="3">
    <source>
        <dbReference type="ARBA" id="ARBA00022679"/>
    </source>
</evidence>
<dbReference type="Proteomes" id="UP000824540">
    <property type="component" value="Unassembled WGS sequence"/>
</dbReference>
<protein>
    <recommendedName>
        <fullName evidence="11">Sulfotransferase</fullName>
        <ecNumber evidence="11">2.8.2.-</ecNumber>
    </recommendedName>
</protein>
<dbReference type="InterPro" id="IPR051135">
    <property type="entry name" value="Gal/GlcNAc/GalNAc_ST"/>
</dbReference>
<dbReference type="Gene3D" id="3.40.50.300">
    <property type="entry name" value="P-loop containing nucleotide triphosphate hydrolases"/>
    <property type="match status" value="1"/>
</dbReference>
<name>A0A8T2N440_9TELE</name>
<dbReference type="InterPro" id="IPR000863">
    <property type="entry name" value="Sulfotransferase_dom"/>
</dbReference>
<dbReference type="GO" id="GO:0001517">
    <property type="term" value="F:N-acetylglucosamine 6-O-sulfotransferase activity"/>
    <property type="evidence" value="ECO:0007669"/>
    <property type="project" value="TreeGrafter"/>
</dbReference>
<dbReference type="OrthoDB" id="6138663at2759"/>
<dbReference type="SUPFAM" id="SSF52540">
    <property type="entry name" value="P-loop containing nucleoside triphosphate hydrolases"/>
    <property type="match status" value="1"/>
</dbReference>
<keyword evidence="7" id="KW-0333">Golgi apparatus</keyword>
<keyword evidence="4" id="KW-0812">Transmembrane</keyword>
<keyword evidence="10" id="KW-0119">Carbohydrate metabolism</keyword>
<evidence type="ECO:0000256" key="11">
    <source>
        <dbReference type="RuleBase" id="RU361155"/>
    </source>
</evidence>
<feature type="domain" description="Sulfotransferase" evidence="12">
    <location>
        <begin position="104"/>
        <end position="431"/>
    </location>
</feature>
<comment type="subcellular location">
    <subcellularLocation>
        <location evidence="1">Golgi apparatus membrane</location>
        <topology evidence="1">Single-pass type II membrane protein</topology>
    </subcellularLocation>
</comment>
<sequence length="460" mass="52392">MEIRNPKSGNASVEYTAIRSLRDSFTRPCQSTDRCRQALLKGTDTNPTDRPCSKVRTQTLPTGPAQRYGHRLCRQALLKDHRWRSLCDDTSLPAGGGLPLPTRRHILVFATTRSGSSFTGQLFNQHPDVFYVFEPLYHVQQAFTNATSRSLRRASPDRRALLGAYRDLLHSLYTCDLHFLENYIRPEPRDHLTGSFFRRGSSRALCSPPVCPESSRVAGEPEEAWCPKRCQALNLTLASKVCLARGHVAIKTVRVPEVDGLRALSEDPRMDLRIVHLVRDPRGILASRMAAFADQFRAWKVWNATGRQPRYVDLAQITRTCRDLAESASLGLRRQPAWLRGRYLLVRYEDLARQPEAKAKEIYRFVGLEMDERVLGWISRNTNHSAPSASEGDYKYSTTRDSRAMAESWRLRLAYDIVRAVQDLCNDTLSLLGYRPVRSAAELRNMSHSVVEPRTFLPFF</sequence>
<evidence type="ECO:0000256" key="8">
    <source>
        <dbReference type="ARBA" id="ARBA00023136"/>
    </source>
</evidence>
<evidence type="ECO:0000256" key="1">
    <source>
        <dbReference type="ARBA" id="ARBA00004323"/>
    </source>
</evidence>
<gene>
    <name evidence="13" type="ORF">JZ751_005538</name>
</gene>
<keyword evidence="5" id="KW-0735">Signal-anchor</keyword>
<organism evidence="13 14">
    <name type="scientific">Albula glossodonta</name>
    <name type="common">roundjaw bonefish</name>
    <dbReference type="NCBI Taxonomy" id="121402"/>
    <lineage>
        <taxon>Eukaryota</taxon>
        <taxon>Metazoa</taxon>
        <taxon>Chordata</taxon>
        <taxon>Craniata</taxon>
        <taxon>Vertebrata</taxon>
        <taxon>Euteleostomi</taxon>
        <taxon>Actinopterygii</taxon>
        <taxon>Neopterygii</taxon>
        <taxon>Teleostei</taxon>
        <taxon>Albuliformes</taxon>
        <taxon>Albulidae</taxon>
        <taxon>Albula</taxon>
    </lineage>
</organism>
<accession>A0A8T2N440</accession>
<dbReference type="GO" id="GO:0006790">
    <property type="term" value="P:sulfur compound metabolic process"/>
    <property type="evidence" value="ECO:0007669"/>
    <property type="project" value="TreeGrafter"/>
</dbReference>
<evidence type="ECO:0000259" key="12">
    <source>
        <dbReference type="Pfam" id="PF00685"/>
    </source>
</evidence>
<dbReference type="PIRSF" id="PIRSF005883">
    <property type="entry name" value="Carbohydrate_sulfotransferase"/>
    <property type="match status" value="1"/>
</dbReference>
<evidence type="ECO:0000313" key="13">
    <source>
        <dbReference type="EMBL" id="KAG9335189.1"/>
    </source>
</evidence>
<dbReference type="InterPro" id="IPR016469">
    <property type="entry name" value="Carbohydrate_sulfotransferase"/>
</dbReference>
<evidence type="ECO:0000256" key="10">
    <source>
        <dbReference type="ARBA" id="ARBA00023277"/>
    </source>
</evidence>
<keyword evidence="9" id="KW-0325">Glycoprotein</keyword>
<dbReference type="EC" id="2.8.2.-" evidence="11"/>
<dbReference type="InterPro" id="IPR027417">
    <property type="entry name" value="P-loop_NTPase"/>
</dbReference>
<comment type="caution">
    <text evidence="13">The sequence shown here is derived from an EMBL/GenBank/DDBJ whole genome shotgun (WGS) entry which is preliminary data.</text>
</comment>
<comment type="similarity">
    <text evidence="2">Belongs to the sulfotransferase 1 family. Gal/GlcNAc/GalNAc subfamily.</text>
</comment>
<keyword evidence="14" id="KW-1185">Reference proteome</keyword>
<dbReference type="PANTHER" id="PTHR10704:SF66">
    <property type="entry name" value="SULFOTRANSFERASE"/>
    <property type="match status" value="1"/>
</dbReference>
<dbReference type="GO" id="GO:0000139">
    <property type="term" value="C:Golgi membrane"/>
    <property type="evidence" value="ECO:0007669"/>
    <property type="project" value="UniProtKB-SubCell"/>
</dbReference>
<dbReference type="GO" id="GO:0005975">
    <property type="term" value="P:carbohydrate metabolic process"/>
    <property type="evidence" value="ECO:0007669"/>
    <property type="project" value="InterPro"/>
</dbReference>
<dbReference type="Pfam" id="PF00685">
    <property type="entry name" value="Sulfotransfer_1"/>
    <property type="match status" value="1"/>
</dbReference>
<dbReference type="AlphaFoldDB" id="A0A8T2N440"/>
<evidence type="ECO:0000256" key="6">
    <source>
        <dbReference type="ARBA" id="ARBA00022989"/>
    </source>
</evidence>
<evidence type="ECO:0000256" key="7">
    <source>
        <dbReference type="ARBA" id="ARBA00023034"/>
    </source>
</evidence>